<name>A0A8T2QKB0_CERRI</name>
<dbReference type="SUPFAM" id="SSF75471">
    <property type="entry name" value="YhbY-like"/>
    <property type="match status" value="1"/>
</dbReference>
<dbReference type="PANTHER" id="PTHR47714">
    <property type="entry name" value="CRS1/YHBY DOMAIN CONTAINING PROTEIN, EXPRESSED"/>
    <property type="match status" value="1"/>
</dbReference>
<dbReference type="Gene3D" id="3.30.110.60">
    <property type="entry name" value="YhbY-like"/>
    <property type="match status" value="1"/>
</dbReference>
<protein>
    <recommendedName>
        <fullName evidence="4">CRM domain-containing protein</fullName>
    </recommendedName>
</protein>
<evidence type="ECO:0000256" key="3">
    <source>
        <dbReference type="SAM" id="MobiDB-lite"/>
    </source>
</evidence>
<evidence type="ECO:0000313" key="6">
    <source>
        <dbReference type="Proteomes" id="UP000825935"/>
    </source>
</evidence>
<evidence type="ECO:0000256" key="1">
    <source>
        <dbReference type="ARBA" id="ARBA00022884"/>
    </source>
</evidence>
<dbReference type="SMART" id="SM01103">
    <property type="entry name" value="CRS1_YhbY"/>
    <property type="match status" value="1"/>
</dbReference>
<gene>
    <name evidence="5" type="ORF">KP509_34G019200</name>
</gene>
<dbReference type="PANTHER" id="PTHR47714:SF1">
    <property type="entry name" value="RNA-BINDING CRS1 _ YHBY (CRM) DOMAIN PROTEIN"/>
    <property type="match status" value="1"/>
</dbReference>
<organism evidence="5 6">
    <name type="scientific">Ceratopteris richardii</name>
    <name type="common">Triangle waterfern</name>
    <dbReference type="NCBI Taxonomy" id="49495"/>
    <lineage>
        <taxon>Eukaryota</taxon>
        <taxon>Viridiplantae</taxon>
        <taxon>Streptophyta</taxon>
        <taxon>Embryophyta</taxon>
        <taxon>Tracheophyta</taxon>
        <taxon>Polypodiopsida</taxon>
        <taxon>Polypodiidae</taxon>
        <taxon>Polypodiales</taxon>
        <taxon>Pteridineae</taxon>
        <taxon>Pteridaceae</taxon>
        <taxon>Parkerioideae</taxon>
        <taxon>Ceratopteris</taxon>
    </lineage>
</organism>
<reference evidence="5" key="1">
    <citation type="submission" date="2021-08" db="EMBL/GenBank/DDBJ databases">
        <title>WGS assembly of Ceratopteris richardii.</title>
        <authorList>
            <person name="Marchant D.B."/>
            <person name="Chen G."/>
            <person name="Jenkins J."/>
            <person name="Shu S."/>
            <person name="Leebens-Mack J."/>
            <person name="Grimwood J."/>
            <person name="Schmutz J."/>
            <person name="Soltis P."/>
            <person name="Soltis D."/>
            <person name="Chen Z.-H."/>
        </authorList>
    </citation>
    <scope>NUCLEOTIDE SEQUENCE</scope>
    <source>
        <strain evidence="5">Whitten #5841</strain>
        <tissue evidence="5">Leaf</tissue>
    </source>
</reference>
<dbReference type="EMBL" id="CM035439">
    <property type="protein sequence ID" value="KAH7283681.1"/>
    <property type="molecule type" value="Genomic_DNA"/>
</dbReference>
<dbReference type="InterPro" id="IPR001890">
    <property type="entry name" value="RNA-binding_CRM"/>
</dbReference>
<dbReference type="GO" id="GO:0009507">
    <property type="term" value="C:chloroplast"/>
    <property type="evidence" value="ECO:0007669"/>
    <property type="project" value="TreeGrafter"/>
</dbReference>
<proteinExistence type="predicted"/>
<dbReference type="Pfam" id="PF01985">
    <property type="entry name" value="CRS1_YhbY"/>
    <property type="match status" value="1"/>
</dbReference>
<dbReference type="InterPro" id="IPR035920">
    <property type="entry name" value="YhbY-like_sf"/>
</dbReference>
<feature type="region of interest" description="Disordered" evidence="3">
    <location>
        <begin position="194"/>
        <end position="218"/>
    </location>
</feature>
<dbReference type="PROSITE" id="PS51295">
    <property type="entry name" value="CRM"/>
    <property type="match status" value="1"/>
</dbReference>
<sequence length="218" mass="23471">MSGVATIGVRNASLWSWTWSNLSVNAAAVTGSSVNFLFSQPCVRYPLSRGSAGFSRVSPAVSSSPHPCIPSLLQASLSDSRASAEDAPISVPRKFPALSPKEKKELRAYAHSLGKKIVTQQIGKAGVTESLAKAISDALEAKEILKLKVLDNCPDELDEVIEKIEEATQGQVVGRIGSVITLYRPSLRKLSEAERLQKKAEDGSLHRKPRVAELEHGD</sequence>
<dbReference type="Proteomes" id="UP000825935">
    <property type="component" value="Chromosome 34"/>
</dbReference>
<accession>A0A8T2QKB0</accession>
<feature type="domain" description="CRM" evidence="4">
    <location>
        <begin position="96"/>
        <end position="195"/>
    </location>
</feature>
<dbReference type="AlphaFoldDB" id="A0A8T2QKB0"/>
<comment type="caution">
    <text evidence="5">The sequence shown here is derived from an EMBL/GenBank/DDBJ whole genome shotgun (WGS) entry which is preliminary data.</text>
</comment>
<evidence type="ECO:0000313" key="5">
    <source>
        <dbReference type="EMBL" id="KAH7283681.1"/>
    </source>
</evidence>
<evidence type="ECO:0000256" key="2">
    <source>
        <dbReference type="PROSITE-ProRule" id="PRU00626"/>
    </source>
</evidence>
<keyword evidence="1 2" id="KW-0694">RNA-binding</keyword>
<dbReference type="OrthoDB" id="2020593at2759"/>
<evidence type="ECO:0000259" key="4">
    <source>
        <dbReference type="PROSITE" id="PS51295"/>
    </source>
</evidence>
<keyword evidence="6" id="KW-1185">Reference proteome</keyword>
<dbReference type="GO" id="GO:0003723">
    <property type="term" value="F:RNA binding"/>
    <property type="evidence" value="ECO:0007669"/>
    <property type="project" value="UniProtKB-UniRule"/>
</dbReference>